<dbReference type="RefSeq" id="WP_120973856.1">
    <property type="nucleotide sequence ID" value="NZ_RBZM01000001.1"/>
</dbReference>
<evidence type="ECO:0000256" key="1">
    <source>
        <dbReference type="SAM" id="Phobius"/>
    </source>
</evidence>
<reference evidence="2 3" key="1">
    <citation type="submission" date="2018-10" db="EMBL/GenBank/DDBJ databases">
        <title>Cohnella sp. M2MS4P-1, whole genome shotgun sequence.</title>
        <authorList>
            <person name="Tuo L."/>
        </authorList>
    </citation>
    <scope>NUCLEOTIDE SEQUENCE [LARGE SCALE GENOMIC DNA]</scope>
    <source>
        <strain evidence="2 3">M2MS4P-1</strain>
    </source>
</reference>
<evidence type="ECO:0000313" key="2">
    <source>
        <dbReference type="EMBL" id="RKP58086.1"/>
    </source>
</evidence>
<dbReference type="GO" id="GO:0005886">
    <property type="term" value="C:plasma membrane"/>
    <property type="evidence" value="ECO:0007669"/>
    <property type="project" value="TreeGrafter"/>
</dbReference>
<proteinExistence type="predicted"/>
<evidence type="ECO:0000313" key="3">
    <source>
        <dbReference type="Proteomes" id="UP000282076"/>
    </source>
</evidence>
<dbReference type="Proteomes" id="UP000282076">
    <property type="component" value="Unassembled WGS sequence"/>
</dbReference>
<dbReference type="InterPro" id="IPR006750">
    <property type="entry name" value="YdcZ"/>
</dbReference>
<organism evidence="2 3">
    <name type="scientific">Cohnella endophytica</name>
    <dbReference type="NCBI Taxonomy" id="2419778"/>
    <lineage>
        <taxon>Bacteria</taxon>
        <taxon>Bacillati</taxon>
        <taxon>Bacillota</taxon>
        <taxon>Bacilli</taxon>
        <taxon>Bacillales</taxon>
        <taxon>Paenibacillaceae</taxon>
        <taxon>Cohnella</taxon>
    </lineage>
</organism>
<name>A0A494YBP9_9BACL</name>
<keyword evidence="1" id="KW-0812">Transmembrane</keyword>
<comment type="caution">
    <text evidence="2">The sequence shown here is derived from an EMBL/GenBank/DDBJ whole genome shotgun (WGS) entry which is preliminary data.</text>
</comment>
<dbReference type="PANTHER" id="PTHR34821">
    <property type="entry name" value="INNER MEMBRANE PROTEIN YDCZ"/>
    <property type="match status" value="1"/>
</dbReference>
<dbReference type="Pfam" id="PF04657">
    <property type="entry name" value="DMT_YdcZ"/>
    <property type="match status" value="1"/>
</dbReference>
<feature type="transmembrane region" description="Helical" evidence="1">
    <location>
        <begin position="32"/>
        <end position="52"/>
    </location>
</feature>
<feature type="transmembrane region" description="Helical" evidence="1">
    <location>
        <begin position="123"/>
        <end position="140"/>
    </location>
</feature>
<dbReference type="AlphaFoldDB" id="A0A494YBP9"/>
<accession>A0A494YBP9</accession>
<dbReference type="PANTHER" id="PTHR34821:SF3">
    <property type="entry name" value="MEMBRANE PROTEIN"/>
    <property type="match status" value="1"/>
</dbReference>
<keyword evidence="1" id="KW-1133">Transmembrane helix</keyword>
<dbReference type="OrthoDB" id="9789346at2"/>
<protein>
    <submittedName>
        <fullName evidence="2">DMT family transporter</fullName>
    </submittedName>
</protein>
<keyword evidence="1" id="KW-0472">Membrane</keyword>
<keyword evidence="3" id="KW-1185">Reference proteome</keyword>
<dbReference type="EMBL" id="RBZM01000001">
    <property type="protein sequence ID" value="RKP58086.1"/>
    <property type="molecule type" value="Genomic_DNA"/>
</dbReference>
<feature type="transmembrane region" description="Helical" evidence="1">
    <location>
        <begin position="98"/>
        <end position="116"/>
    </location>
</feature>
<sequence length="141" mass="15016">MKGIIFAFLGGACLTLQGVANAQIGERMGTWQAATLTQFTGFLLALLILIALRDRSWRKVTQVKPMYRIGGAFAAVIIFGNVTSIHLIGITFSISALLIAQLGVTFLIDSVGWFGMAKKKPSVPQYVGIGTMIAGILILGS</sequence>
<feature type="transmembrane region" description="Helical" evidence="1">
    <location>
        <begin position="72"/>
        <end position="92"/>
    </location>
</feature>
<gene>
    <name evidence="2" type="ORF">D7Z26_00860</name>
</gene>